<evidence type="ECO:0000313" key="3">
    <source>
        <dbReference type="RefSeq" id="XP_015176180.1"/>
    </source>
</evidence>
<keyword evidence="1" id="KW-0812">Transmembrane</keyword>
<dbReference type="GeneID" id="107066242"/>
<accession>A0ABM1I7J3</accession>
<proteinExistence type="predicted"/>
<protein>
    <submittedName>
        <fullName evidence="3">Uncharacterized protein LOC107066242 isoform X1</fullName>
    </submittedName>
</protein>
<name>A0ABM1I7J3_POLDO</name>
<organism evidence="2 3">
    <name type="scientific">Polistes dominula</name>
    <name type="common">European paper wasp</name>
    <name type="synonym">Vespa dominula</name>
    <dbReference type="NCBI Taxonomy" id="743375"/>
    <lineage>
        <taxon>Eukaryota</taxon>
        <taxon>Metazoa</taxon>
        <taxon>Ecdysozoa</taxon>
        <taxon>Arthropoda</taxon>
        <taxon>Hexapoda</taxon>
        <taxon>Insecta</taxon>
        <taxon>Pterygota</taxon>
        <taxon>Neoptera</taxon>
        <taxon>Endopterygota</taxon>
        <taxon>Hymenoptera</taxon>
        <taxon>Apocrita</taxon>
        <taxon>Aculeata</taxon>
        <taxon>Vespoidea</taxon>
        <taxon>Vespidae</taxon>
        <taxon>Polistinae</taxon>
        <taxon>Polistini</taxon>
        <taxon>Polistes</taxon>
    </lineage>
</organism>
<keyword evidence="2" id="KW-1185">Reference proteome</keyword>
<evidence type="ECO:0000313" key="2">
    <source>
        <dbReference type="Proteomes" id="UP000694924"/>
    </source>
</evidence>
<gene>
    <name evidence="3" type="primary">LOC107066242</name>
</gene>
<feature type="transmembrane region" description="Helical" evidence="1">
    <location>
        <begin position="212"/>
        <end position="234"/>
    </location>
</feature>
<dbReference type="SUPFAM" id="SSF52540">
    <property type="entry name" value="P-loop containing nucleoside triphosphate hydrolases"/>
    <property type="match status" value="1"/>
</dbReference>
<keyword evidence="1" id="KW-1133">Transmembrane helix</keyword>
<sequence>MSEETFEDLLDVMEKHFAALKILDDETENKLTRTASFSDLPSTSKKILIEEYYQTLGSPSLVRQYSCEQIVDGTNCVRQLKICERLSSDKNEHKNEHKNTWKNTIPCINNKPEYINWNSIGPEVNVPKINTQQQEQIEYMEVEKMDMSEHNNEINDTANLINPVQVEPLETKTEKIENSNESSEKKSYEELKKKVRPLVSSISMKDKNSVHFFYKVTFFILVPIIVFLMAVLLISEEDSKEKVILVCDHGSHFSNASIELRKKIYGQNEVISSLIEFLEIDDSCKKFAVLVGSTGVGKSYTIDIIRRNFPNHNKIIQYIPPLSMVDINEIPSYSCNLIILENLRENDILDALKLSSNILKLPNTCITLLAVINVEKVDRNLKRTIQLEANIKNITAAFSKVHYDVRIFGYNLLNEEVLEKCIVQAMEDSHLKLREDQILEVKKSLLVSNSGCKGAYTKVQVIGR</sequence>
<dbReference type="Proteomes" id="UP000694924">
    <property type="component" value="Unplaced"/>
</dbReference>
<evidence type="ECO:0000256" key="1">
    <source>
        <dbReference type="SAM" id="Phobius"/>
    </source>
</evidence>
<dbReference type="RefSeq" id="XP_015176180.1">
    <property type="nucleotide sequence ID" value="XM_015320694.1"/>
</dbReference>
<keyword evidence="1" id="KW-0472">Membrane</keyword>
<dbReference type="InterPro" id="IPR027417">
    <property type="entry name" value="P-loop_NTPase"/>
</dbReference>
<reference evidence="3" key="1">
    <citation type="submission" date="2025-08" db="UniProtKB">
        <authorList>
            <consortium name="RefSeq"/>
        </authorList>
    </citation>
    <scope>IDENTIFICATION</scope>
    <source>
        <tissue evidence="3">Whole body</tissue>
    </source>
</reference>